<proteinExistence type="predicted"/>
<gene>
    <name evidence="2" type="ORF">DMO24_10660</name>
    <name evidence="1" type="ORF">FHX36_002271</name>
</gene>
<dbReference type="EMBL" id="QKNV01000094">
    <property type="protein sequence ID" value="PZA21372.1"/>
    <property type="molecule type" value="Genomic_DNA"/>
</dbReference>
<comment type="caution">
    <text evidence="2">The sequence shown here is derived from an EMBL/GenBank/DDBJ whole genome shotgun (WGS) entry which is preliminary data.</text>
</comment>
<evidence type="ECO:0000313" key="3">
    <source>
        <dbReference type="Proteomes" id="UP000247602"/>
    </source>
</evidence>
<dbReference type="OrthoDB" id="5517693at2"/>
<dbReference type="AlphaFoldDB" id="A0A323V969"/>
<dbReference type="Proteomes" id="UP000580718">
    <property type="component" value="Unassembled WGS sequence"/>
</dbReference>
<dbReference type="EMBL" id="JACIBU010000001">
    <property type="protein sequence ID" value="MBB3676536.1"/>
    <property type="molecule type" value="Genomic_DNA"/>
</dbReference>
<reference evidence="1 4" key="2">
    <citation type="submission" date="2020-08" db="EMBL/GenBank/DDBJ databases">
        <title>Sequencing the genomes of 1000 actinobacteria strains.</title>
        <authorList>
            <person name="Klenk H.-P."/>
        </authorList>
    </citation>
    <scope>NUCLEOTIDE SEQUENCE [LARGE SCALE GENOMIC DNA]</scope>
    <source>
        <strain evidence="1 4">DSM 16678</strain>
    </source>
</reference>
<evidence type="ECO:0000313" key="4">
    <source>
        <dbReference type="Proteomes" id="UP000580718"/>
    </source>
</evidence>
<dbReference type="RefSeq" id="WP_110552269.1">
    <property type="nucleotide sequence ID" value="NZ_JACIBU010000001.1"/>
</dbReference>
<evidence type="ECO:0008006" key="5">
    <source>
        <dbReference type="Google" id="ProtNLM"/>
    </source>
</evidence>
<sequence length="308" mass="32990">MSTAAEPPRLVTRPQALAAGLVDDEIRRRRRRGQWTTLQRGAYLAGPGRPDRRQRHLLAVEATLAGLRVPAVLSHASAAALHGLPLWGLALSKVHVTRQPPARSADEARLRSHVARLGPDDVVDVGGTTVTSLARTVTDLARAAPFPVALVIADAALASGRTSPDELRACLAAGAGTRGTRSARRALLAADGRSESVGESRSRALMIDAGLLLPDLQVAVAGPDGRLIGRSDFGWRGHRLLGEFDGRVKYGRLLRPGQHPGDVVFAEKLREDALRAEDWGMVRWVWDDLAAPAGLVAGWQRALDRGTH</sequence>
<accession>A0A323V969</accession>
<keyword evidence="3" id="KW-1185">Reference proteome</keyword>
<dbReference type="Proteomes" id="UP000247602">
    <property type="component" value="Unassembled WGS sequence"/>
</dbReference>
<evidence type="ECO:0000313" key="2">
    <source>
        <dbReference type="EMBL" id="PZA21372.1"/>
    </source>
</evidence>
<organism evidence="2 3">
    <name type="scientific">Modestobacter versicolor</name>
    <dbReference type="NCBI Taxonomy" id="429133"/>
    <lineage>
        <taxon>Bacteria</taxon>
        <taxon>Bacillati</taxon>
        <taxon>Actinomycetota</taxon>
        <taxon>Actinomycetes</taxon>
        <taxon>Geodermatophilales</taxon>
        <taxon>Geodermatophilaceae</taxon>
        <taxon>Modestobacter</taxon>
    </lineage>
</organism>
<protein>
    <recommendedName>
        <fullName evidence="5">Transcriptional regulator, AbiEi antitoxin, Type IV TA system</fullName>
    </recommendedName>
</protein>
<name>A0A323V969_9ACTN</name>
<reference evidence="2 3" key="1">
    <citation type="submission" date="2018-06" db="EMBL/GenBank/DDBJ databases">
        <title>Draft genome sequence of Modestobacter versicolor CP153-2.</title>
        <authorList>
            <person name="Gundlapally S.R."/>
        </authorList>
    </citation>
    <scope>NUCLEOTIDE SEQUENCE [LARGE SCALE GENOMIC DNA]</scope>
    <source>
        <strain evidence="2 3">CP153-2</strain>
    </source>
</reference>
<evidence type="ECO:0000313" key="1">
    <source>
        <dbReference type="EMBL" id="MBB3676536.1"/>
    </source>
</evidence>